<dbReference type="PANTHER" id="PTHR23416">
    <property type="entry name" value="SIALIC ACID SYNTHASE-RELATED"/>
    <property type="match status" value="1"/>
</dbReference>
<evidence type="ECO:0008006" key="4">
    <source>
        <dbReference type="Google" id="ProtNLM"/>
    </source>
</evidence>
<dbReference type="EMBL" id="CP029255">
    <property type="protein sequence ID" value="AWK07248.1"/>
    <property type="molecule type" value="Genomic_DNA"/>
</dbReference>
<name>A0A2S1YU33_9FLAO</name>
<evidence type="ECO:0000256" key="1">
    <source>
        <dbReference type="SAM" id="Phobius"/>
    </source>
</evidence>
<sequence length="264" mass="29653">MINKIFVISFRNRINLFKTLLINFMLFPISKAIHFPIFIYGKCRFRVLDGSVELSAPIKKGMLKIGTSDPSRSAFSKSYISLSGKLTIGDNVVLRRGIHLNIEKNGSLILRNDVFISDNCSITSKCKIEIGEKTRVGNNVDFLDTDFHYMINKSTHKIETNTGAIEIGIGNWIGAHSIIKKNTKTPNYTIVAGPFSMLSKDYTKIISEYSCIGGSPAKLIAEGLRRINNDKSEQILDKHFSMTQETFVLKTESSFEDFCSPNHL</sequence>
<dbReference type="InterPro" id="IPR011004">
    <property type="entry name" value="Trimer_LpxA-like_sf"/>
</dbReference>
<dbReference type="SUPFAM" id="SSF51161">
    <property type="entry name" value="Trimeric LpxA-like enzymes"/>
    <property type="match status" value="1"/>
</dbReference>
<dbReference type="KEGG" id="fcr:HYN56_24670"/>
<keyword evidence="3" id="KW-1185">Reference proteome</keyword>
<dbReference type="InterPro" id="IPR051159">
    <property type="entry name" value="Hexapeptide_acetyltransf"/>
</dbReference>
<gene>
    <name evidence="2" type="ORF">HYN56_24670</name>
</gene>
<dbReference type="Proteomes" id="UP000245250">
    <property type="component" value="Chromosome"/>
</dbReference>
<organism evidence="2 3">
    <name type="scientific">Flavobacterium crocinum</name>
    <dbReference type="NCBI Taxonomy" id="2183896"/>
    <lineage>
        <taxon>Bacteria</taxon>
        <taxon>Pseudomonadati</taxon>
        <taxon>Bacteroidota</taxon>
        <taxon>Flavobacteriia</taxon>
        <taxon>Flavobacteriales</taxon>
        <taxon>Flavobacteriaceae</taxon>
        <taxon>Flavobacterium</taxon>
    </lineage>
</organism>
<reference evidence="2 3" key="1">
    <citation type="submission" date="2018-05" db="EMBL/GenBank/DDBJ databases">
        <title>Genome sequencing of Flavobacterium sp. HYN0056.</title>
        <authorList>
            <person name="Yi H."/>
            <person name="Baek C."/>
        </authorList>
    </citation>
    <scope>NUCLEOTIDE SEQUENCE [LARGE SCALE GENOMIC DNA]</scope>
    <source>
        <strain evidence="2 3">HYN0056</strain>
    </source>
</reference>
<feature type="transmembrane region" description="Helical" evidence="1">
    <location>
        <begin position="20"/>
        <end position="41"/>
    </location>
</feature>
<dbReference type="AlphaFoldDB" id="A0A2S1YU33"/>
<dbReference type="Gene3D" id="2.160.10.10">
    <property type="entry name" value="Hexapeptide repeat proteins"/>
    <property type="match status" value="1"/>
</dbReference>
<keyword evidence="1" id="KW-0472">Membrane</keyword>
<evidence type="ECO:0000313" key="3">
    <source>
        <dbReference type="Proteomes" id="UP000245250"/>
    </source>
</evidence>
<keyword evidence="1" id="KW-1133">Transmembrane helix</keyword>
<proteinExistence type="predicted"/>
<dbReference type="OrthoDB" id="9814490at2"/>
<keyword evidence="1" id="KW-0812">Transmembrane</keyword>
<evidence type="ECO:0000313" key="2">
    <source>
        <dbReference type="EMBL" id="AWK07248.1"/>
    </source>
</evidence>
<protein>
    <recommendedName>
        <fullName evidence="4">Transferase</fullName>
    </recommendedName>
</protein>
<accession>A0A2S1YU33</accession>